<accession>A0A1W1HI31</accession>
<evidence type="ECO:0000259" key="3">
    <source>
        <dbReference type="PROSITE" id="PS50110"/>
    </source>
</evidence>
<dbReference type="Gene3D" id="3.40.50.2300">
    <property type="match status" value="1"/>
</dbReference>
<evidence type="ECO:0000256" key="1">
    <source>
        <dbReference type="ARBA" id="ARBA00022553"/>
    </source>
</evidence>
<feature type="domain" description="Response regulatory" evidence="3">
    <location>
        <begin position="14"/>
        <end position="77"/>
    </location>
</feature>
<dbReference type="GO" id="GO:0000160">
    <property type="term" value="P:phosphorelay signal transduction system"/>
    <property type="evidence" value="ECO:0007669"/>
    <property type="project" value="InterPro"/>
</dbReference>
<sequence>MESIKNELADKDHTLLIIDDNPANLAVLTEHLKMWKFDFMVARSGESGLYKALHGKPDLILLDICMPGMDGFEVCQN</sequence>
<dbReference type="Pfam" id="PF00072">
    <property type="entry name" value="Response_reg"/>
    <property type="match status" value="1"/>
</dbReference>
<reference evidence="4 5" key="1">
    <citation type="submission" date="2017-03" db="EMBL/GenBank/DDBJ databases">
        <authorList>
            <person name="Afonso C.L."/>
            <person name="Miller P.J."/>
            <person name="Scott M.A."/>
            <person name="Spackman E."/>
            <person name="Goraichik I."/>
            <person name="Dimitrov K.M."/>
            <person name="Suarez D.L."/>
            <person name="Swayne D.E."/>
        </authorList>
    </citation>
    <scope>NUCLEOTIDE SEQUENCE [LARGE SCALE GENOMIC DNA]</scope>
    <source>
        <strain evidence="4">PRJEB14757</strain>
    </source>
</reference>
<dbReference type="PROSITE" id="PS50110">
    <property type="entry name" value="RESPONSE_REGULATORY"/>
    <property type="match status" value="1"/>
</dbReference>
<dbReference type="InterPro" id="IPR050595">
    <property type="entry name" value="Bact_response_regulator"/>
</dbReference>
<dbReference type="EMBL" id="FWEV01000297">
    <property type="protein sequence ID" value="SLM32042.1"/>
    <property type="molecule type" value="Genomic_DNA"/>
</dbReference>
<organism evidence="4 5">
    <name type="scientific">Desulfamplus magnetovallimortis</name>
    <dbReference type="NCBI Taxonomy" id="1246637"/>
    <lineage>
        <taxon>Bacteria</taxon>
        <taxon>Pseudomonadati</taxon>
        <taxon>Thermodesulfobacteriota</taxon>
        <taxon>Desulfobacteria</taxon>
        <taxon>Desulfobacterales</taxon>
        <taxon>Desulfobacteraceae</taxon>
        <taxon>Desulfamplus</taxon>
    </lineage>
</organism>
<gene>
    <name evidence="4" type="ORF">MTBBW1_540021</name>
</gene>
<dbReference type="STRING" id="1246637.MTBBW1_540021"/>
<dbReference type="Proteomes" id="UP000191931">
    <property type="component" value="Unassembled WGS sequence"/>
</dbReference>
<dbReference type="AlphaFoldDB" id="A0A1W1HI31"/>
<evidence type="ECO:0000256" key="2">
    <source>
        <dbReference type="PROSITE-ProRule" id="PRU00169"/>
    </source>
</evidence>
<dbReference type="OrthoDB" id="9786548at2"/>
<feature type="modified residue" description="4-aspartylphosphate" evidence="2">
    <location>
        <position position="63"/>
    </location>
</feature>
<keyword evidence="5" id="KW-1185">Reference proteome</keyword>
<dbReference type="PANTHER" id="PTHR44591:SF3">
    <property type="entry name" value="RESPONSE REGULATORY DOMAIN-CONTAINING PROTEIN"/>
    <property type="match status" value="1"/>
</dbReference>
<dbReference type="PANTHER" id="PTHR44591">
    <property type="entry name" value="STRESS RESPONSE REGULATOR PROTEIN 1"/>
    <property type="match status" value="1"/>
</dbReference>
<keyword evidence="1 2" id="KW-0597">Phosphoprotein</keyword>
<evidence type="ECO:0000313" key="5">
    <source>
        <dbReference type="Proteomes" id="UP000191931"/>
    </source>
</evidence>
<dbReference type="InterPro" id="IPR011006">
    <property type="entry name" value="CheY-like_superfamily"/>
</dbReference>
<evidence type="ECO:0000313" key="4">
    <source>
        <dbReference type="EMBL" id="SLM32042.1"/>
    </source>
</evidence>
<proteinExistence type="predicted"/>
<protein>
    <recommendedName>
        <fullName evidence="3">Response regulatory domain-containing protein</fullName>
    </recommendedName>
</protein>
<dbReference type="SUPFAM" id="SSF52172">
    <property type="entry name" value="CheY-like"/>
    <property type="match status" value="1"/>
</dbReference>
<dbReference type="InterPro" id="IPR001789">
    <property type="entry name" value="Sig_transdc_resp-reg_receiver"/>
</dbReference>
<name>A0A1W1HI31_9BACT</name>